<accession>A0A220UGU0</accession>
<dbReference type="InterPro" id="IPR015168">
    <property type="entry name" value="SsuA/THI5"/>
</dbReference>
<dbReference type="PANTHER" id="PTHR30024">
    <property type="entry name" value="ALIPHATIC SULFONATES-BINDING PROTEIN-RELATED"/>
    <property type="match status" value="1"/>
</dbReference>
<dbReference type="PROSITE" id="PS51257">
    <property type="entry name" value="PROKAR_LIPOPROTEIN"/>
    <property type="match status" value="1"/>
</dbReference>
<evidence type="ECO:0000313" key="7">
    <source>
        <dbReference type="EMBL" id="ASK67122.1"/>
    </source>
</evidence>
<dbReference type="RefSeq" id="WP_089066355.1">
    <property type="nucleotide sequence ID" value="NZ_CP022316.1"/>
</dbReference>
<dbReference type="AlphaFoldDB" id="A0A220UGU0"/>
<dbReference type="Pfam" id="PF09084">
    <property type="entry name" value="NMT1"/>
    <property type="match status" value="1"/>
</dbReference>
<dbReference type="Proteomes" id="UP000198398">
    <property type="component" value="Chromosome"/>
</dbReference>
<dbReference type="PROSITE" id="PS51318">
    <property type="entry name" value="TAT"/>
    <property type="match status" value="1"/>
</dbReference>
<evidence type="ECO:0000256" key="2">
    <source>
        <dbReference type="ARBA" id="ARBA00010742"/>
    </source>
</evidence>
<proteinExistence type="inferred from homology"/>
<dbReference type="SUPFAM" id="SSF53850">
    <property type="entry name" value="Periplasmic binding protein-like II"/>
    <property type="match status" value="1"/>
</dbReference>
<dbReference type="KEGG" id="brv:CFK39_08835"/>
<evidence type="ECO:0000259" key="6">
    <source>
        <dbReference type="Pfam" id="PF09084"/>
    </source>
</evidence>
<sequence length="333" mass="35120">MNVSRRTLLGGLAALPAVGALASCGSSDSGGSGDTTKITFGYTPDFNGASLLAVAEENGLWEKEGLTAEPKSFTNGPLQVQALGTGDLDFGYIGPGAMWLPASGKASVLTVSGVGQADRVIAQPGITSIEDLAGKKVAIPEGTSGDMIVQLALKEAGMSIEDIEKVAMDPATVVSAFASGQVEAAGIWYPMIDTIKEQVPDLVELAQNSDFSDVMQFPNVMLTGKDTPSEDEETTLKVLRVLRAAMDFRVENLDQTIELTAAMIDSDTEAVATDANNAQYFSATELDDLIADGTVETWLQSMNDYFEENGKVEGDPVAPADYYTFDLFTKAGE</sequence>
<dbReference type="OrthoDB" id="7374754at2"/>
<name>A0A220UGU0_9MICO</name>
<feature type="signal peptide" evidence="5">
    <location>
        <begin position="1"/>
        <end position="22"/>
    </location>
</feature>
<feature type="chain" id="PRO_5012307385" evidence="5">
    <location>
        <begin position="23"/>
        <end position="333"/>
    </location>
</feature>
<dbReference type="InterPro" id="IPR006311">
    <property type="entry name" value="TAT_signal"/>
</dbReference>
<evidence type="ECO:0000256" key="5">
    <source>
        <dbReference type="SAM" id="SignalP"/>
    </source>
</evidence>
<feature type="domain" description="SsuA/THI5-like" evidence="6">
    <location>
        <begin position="52"/>
        <end position="252"/>
    </location>
</feature>
<dbReference type="InterPro" id="IPR010067">
    <property type="entry name" value="ABC_SsuA_sub-bd"/>
</dbReference>
<evidence type="ECO:0000256" key="1">
    <source>
        <dbReference type="ARBA" id="ARBA00004418"/>
    </source>
</evidence>
<keyword evidence="8" id="KW-1185">Reference proteome</keyword>
<organism evidence="7 8">
    <name type="scientific">Brachybacterium avium</name>
    <dbReference type="NCBI Taxonomy" id="2017485"/>
    <lineage>
        <taxon>Bacteria</taxon>
        <taxon>Bacillati</taxon>
        <taxon>Actinomycetota</taxon>
        <taxon>Actinomycetes</taxon>
        <taxon>Micrococcales</taxon>
        <taxon>Dermabacteraceae</taxon>
        <taxon>Brachybacterium</taxon>
    </lineage>
</organism>
<evidence type="ECO:0000256" key="3">
    <source>
        <dbReference type="ARBA" id="ARBA00022448"/>
    </source>
</evidence>
<evidence type="ECO:0000313" key="8">
    <source>
        <dbReference type="Proteomes" id="UP000198398"/>
    </source>
</evidence>
<gene>
    <name evidence="7" type="ORF">CFK39_08835</name>
</gene>
<dbReference type="EMBL" id="CP022316">
    <property type="protein sequence ID" value="ASK67122.1"/>
    <property type="molecule type" value="Genomic_DNA"/>
</dbReference>
<protein>
    <submittedName>
        <fullName evidence="7">Bicyclomycin resistance protein</fullName>
    </submittedName>
</protein>
<dbReference type="GO" id="GO:0042597">
    <property type="term" value="C:periplasmic space"/>
    <property type="evidence" value="ECO:0007669"/>
    <property type="project" value="UniProtKB-SubCell"/>
</dbReference>
<keyword evidence="4 5" id="KW-0732">Signal</keyword>
<evidence type="ECO:0000256" key="4">
    <source>
        <dbReference type="ARBA" id="ARBA00022729"/>
    </source>
</evidence>
<dbReference type="PANTHER" id="PTHR30024:SF47">
    <property type="entry name" value="TAURINE-BINDING PERIPLASMIC PROTEIN"/>
    <property type="match status" value="1"/>
</dbReference>
<dbReference type="Gene3D" id="3.40.190.10">
    <property type="entry name" value="Periplasmic binding protein-like II"/>
    <property type="match status" value="2"/>
</dbReference>
<keyword evidence="3" id="KW-0813">Transport</keyword>
<dbReference type="NCBIfam" id="TIGR01728">
    <property type="entry name" value="SsuA_fam"/>
    <property type="match status" value="1"/>
</dbReference>
<reference evidence="8" key="1">
    <citation type="submission" date="2017-07" db="EMBL/GenBank/DDBJ databases">
        <title>Brachybacterium sp. VR2415.</title>
        <authorList>
            <person name="Tak E.J."/>
            <person name="Bae J.-W."/>
        </authorList>
    </citation>
    <scope>NUCLEOTIDE SEQUENCE [LARGE SCALE GENOMIC DNA]</scope>
    <source>
        <strain evidence="8">VR2415</strain>
    </source>
</reference>
<comment type="similarity">
    <text evidence="2">Belongs to the bacterial solute-binding protein SsuA/TauA family.</text>
</comment>
<dbReference type="GO" id="GO:0016020">
    <property type="term" value="C:membrane"/>
    <property type="evidence" value="ECO:0007669"/>
    <property type="project" value="InterPro"/>
</dbReference>
<comment type="subcellular location">
    <subcellularLocation>
        <location evidence="1">Periplasm</location>
    </subcellularLocation>
</comment>
<dbReference type="GO" id="GO:0042626">
    <property type="term" value="F:ATPase-coupled transmembrane transporter activity"/>
    <property type="evidence" value="ECO:0007669"/>
    <property type="project" value="InterPro"/>
</dbReference>